<name>A0A7S8MW69_9MICO</name>
<keyword evidence="1" id="KW-0472">Membrane</keyword>
<dbReference type="KEGG" id="msf:IT882_14590"/>
<proteinExistence type="predicted"/>
<dbReference type="RefSeq" id="WP_195692440.1">
    <property type="nucleotide sequence ID" value="NZ_CP064760.1"/>
</dbReference>
<evidence type="ECO:0000313" key="2">
    <source>
        <dbReference type="EMBL" id="QPE04362.1"/>
    </source>
</evidence>
<evidence type="ECO:0000256" key="1">
    <source>
        <dbReference type="SAM" id="Phobius"/>
    </source>
</evidence>
<keyword evidence="3" id="KW-1185">Reference proteome</keyword>
<feature type="transmembrane region" description="Helical" evidence="1">
    <location>
        <begin position="83"/>
        <end position="107"/>
    </location>
</feature>
<keyword evidence="1" id="KW-0812">Transmembrane</keyword>
<evidence type="ECO:0000313" key="3">
    <source>
        <dbReference type="Proteomes" id="UP000594480"/>
    </source>
</evidence>
<organism evidence="2 3">
    <name type="scientific">Microbacterium schleiferi</name>
    <dbReference type="NCBI Taxonomy" id="69362"/>
    <lineage>
        <taxon>Bacteria</taxon>
        <taxon>Bacillati</taxon>
        <taxon>Actinomycetota</taxon>
        <taxon>Actinomycetes</taxon>
        <taxon>Micrococcales</taxon>
        <taxon>Microbacteriaceae</taxon>
        <taxon>Microbacterium</taxon>
    </lineage>
</organism>
<feature type="transmembrane region" description="Helical" evidence="1">
    <location>
        <begin position="52"/>
        <end position="77"/>
    </location>
</feature>
<dbReference type="Proteomes" id="UP000594480">
    <property type="component" value="Chromosome"/>
</dbReference>
<accession>A0A7S8MW69</accession>
<reference evidence="2 3" key="1">
    <citation type="submission" date="2020-11" db="EMBL/GenBank/DDBJ databases">
        <title>Amino acid is mineralized and recycled by bacteria in oceanic microbiome.</title>
        <authorList>
            <person name="Zheng L.Y."/>
        </authorList>
    </citation>
    <scope>NUCLEOTIDE SEQUENCE [LARGE SCALE GENOMIC DNA]</scope>
    <source>
        <strain evidence="2 3">A32-1</strain>
    </source>
</reference>
<keyword evidence="1" id="KW-1133">Transmembrane helix</keyword>
<protein>
    <submittedName>
        <fullName evidence="2">Phage holin family protein</fullName>
    </submittedName>
</protein>
<dbReference type="AlphaFoldDB" id="A0A7S8MW69"/>
<sequence>MAAPREFRDRANDSLLTLLGEVPELIRNLIVAEVEAAKAWVRQAGKDAGIGVVLFLVALFVLFWSLPVFGTFVIAGLSSWWPVWLSALVVFAALLVVTMLFALLGVLRFRKLTRRRNPASAVAQDIKEIRDEL</sequence>
<dbReference type="EMBL" id="CP064760">
    <property type="protein sequence ID" value="QPE04362.1"/>
    <property type="molecule type" value="Genomic_DNA"/>
</dbReference>
<dbReference type="InterPro" id="IPR009937">
    <property type="entry name" value="Phage_holin_3_6"/>
</dbReference>
<dbReference type="Pfam" id="PF07332">
    <property type="entry name" value="Phage_holin_3_6"/>
    <property type="match status" value="1"/>
</dbReference>
<gene>
    <name evidence="2" type="ORF">IT882_14590</name>
</gene>